<accession>A0A6P8XXX9</accession>
<evidence type="ECO:0000256" key="1">
    <source>
        <dbReference type="SAM" id="MobiDB-lite"/>
    </source>
</evidence>
<feature type="compositionally biased region" description="Low complexity" evidence="1">
    <location>
        <begin position="464"/>
        <end position="488"/>
    </location>
</feature>
<feature type="compositionally biased region" description="Polar residues" evidence="1">
    <location>
        <begin position="521"/>
        <end position="536"/>
    </location>
</feature>
<dbReference type="Pfam" id="PF15923">
    <property type="entry name" value="DUF4745"/>
    <property type="match status" value="1"/>
</dbReference>
<dbReference type="GeneID" id="117639953"/>
<dbReference type="RefSeq" id="XP_034231944.1">
    <property type="nucleotide sequence ID" value="XM_034376053.1"/>
</dbReference>
<dbReference type="InterPro" id="IPR031813">
    <property type="entry name" value="DUF4745"/>
</dbReference>
<proteinExistence type="predicted"/>
<dbReference type="KEGG" id="tpal:117639953"/>
<dbReference type="Proteomes" id="UP000515158">
    <property type="component" value="Unplaced"/>
</dbReference>
<evidence type="ECO:0000313" key="5">
    <source>
        <dbReference type="RefSeq" id="XP_034231944.1"/>
    </source>
</evidence>
<feature type="compositionally biased region" description="Low complexity" evidence="1">
    <location>
        <begin position="368"/>
        <end position="389"/>
    </location>
</feature>
<evidence type="ECO:0000259" key="2">
    <source>
        <dbReference type="Pfam" id="PF15923"/>
    </source>
</evidence>
<feature type="region of interest" description="Disordered" evidence="1">
    <location>
        <begin position="352"/>
        <end position="492"/>
    </location>
</feature>
<evidence type="ECO:0000313" key="4">
    <source>
        <dbReference type="RefSeq" id="XP_034231943.1"/>
    </source>
</evidence>
<sequence length="536" mass="57856">MKQHAGNSKPPPARSASYARAHAEHTFYHNLLPMDVSDSCFMVTSDTCGDVSPSHGDKAQGKVSSKDINECIAGWLAYLQNLNALCGSGSRLSHCLGSLLPPESQSACGGRATQCQAAWDDLTKVVAATSNSICSQVVQALQELNGQSPGAATNDVGQVLAPAQQAAVCHSLMTMISLQYQFCMACCECLGMMAPCHCCVSGDSNQQKAHDPDCILTTLQHYFNRLYVPPTPTSRSPLLFPLWPLQSPQRRWSEAAARETSGIGDTLMAEDGAMRRWSMPWDSSGQNEQHGQWTGRLYPKENKLTVPGGIASQERSRSTTPESLWHSSLASQEELSDVISLLSCRPTQPLQLHQPSQHVPGVTLTGCSQNSPSPSHQPSWVSPVSGGSPNEDRMGVLSRHGSSSPAGLGNSPGRLSPHQHQGLQQVPQMPLQQQTTQQPHISMWTEPNSTGPLNHPPDAPRKGSSSTDSSSLSSSLSLHRSSTSSSDTGMENRSHLYSMWSGADLPFIKLPENNELREHPSSVSPRGSPNNQRYQQ</sequence>
<protein>
    <submittedName>
        <fullName evidence="4 5">Uncharacterized protein LOC117639953</fullName>
    </submittedName>
</protein>
<dbReference type="RefSeq" id="XP_034231943.1">
    <property type="nucleotide sequence ID" value="XM_034376052.1"/>
</dbReference>
<feature type="compositionally biased region" description="Polar residues" evidence="1">
    <location>
        <begin position="318"/>
        <end position="328"/>
    </location>
</feature>
<reference evidence="4 5" key="1">
    <citation type="submission" date="2025-04" db="UniProtKB">
        <authorList>
            <consortium name="RefSeq"/>
        </authorList>
    </citation>
    <scope>IDENTIFICATION</scope>
    <source>
        <tissue evidence="4 5">Total insect</tissue>
    </source>
</reference>
<feature type="region of interest" description="Disordered" evidence="1">
    <location>
        <begin position="302"/>
        <end position="328"/>
    </location>
</feature>
<keyword evidence="3" id="KW-1185">Reference proteome</keyword>
<name>A0A6P8XXX9_THRPL</name>
<feature type="compositionally biased region" description="Low complexity" evidence="1">
    <location>
        <begin position="421"/>
        <end position="439"/>
    </location>
</feature>
<evidence type="ECO:0000313" key="3">
    <source>
        <dbReference type="Proteomes" id="UP000515158"/>
    </source>
</evidence>
<gene>
    <name evidence="4 5" type="primary">LOC117639953</name>
</gene>
<feature type="region of interest" description="Disordered" evidence="1">
    <location>
        <begin position="511"/>
        <end position="536"/>
    </location>
</feature>
<feature type="domain" description="DUF4745" evidence="2">
    <location>
        <begin position="65"/>
        <end position="188"/>
    </location>
</feature>
<organism evidence="4">
    <name type="scientific">Thrips palmi</name>
    <name type="common">Melon thrips</name>
    <dbReference type="NCBI Taxonomy" id="161013"/>
    <lineage>
        <taxon>Eukaryota</taxon>
        <taxon>Metazoa</taxon>
        <taxon>Ecdysozoa</taxon>
        <taxon>Arthropoda</taxon>
        <taxon>Hexapoda</taxon>
        <taxon>Insecta</taxon>
        <taxon>Pterygota</taxon>
        <taxon>Neoptera</taxon>
        <taxon>Paraneoptera</taxon>
        <taxon>Thysanoptera</taxon>
        <taxon>Terebrantia</taxon>
        <taxon>Thripoidea</taxon>
        <taxon>Thripidae</taxon>
        <taxon>Thrips</taxon>
    </lineage>
</organism>
<dbReference type="OrthoDB" id="8183351at2759"/>
<dbReference type="AlphaFoldDB" id="A0A6P8XXX9"/>